<dbReference type="InterPro" id="IPR002068">
    <property type="entry name" value="A-crystallin/Hsp20_dom"/>
</dbReference>
<accession>A0A8H5FVT0</accession>
<dbReference type="AlphaFoldDB" id="A0A8H5FVT0"/>
<feature type="region of interest" description="Disordered" evidence="4">
    <location>
        <begin position="207"/>
        <end position="238"/>
    </location>
</feature>
<evidence type="ECO:0000313" key="6">
    <source>
        <dbReference type="EMBL" id="KAF5350547.1"/>
    </source>
</evidence>
<name>A0A8H5FVT0_9AGAR</name>
<dbReference type="PROSITE" id="PS01031">
    <property type="entry name" value="SHSP"/>
    <property type="match status" value="1"/>
</dbReference>
<dbReference type="EMBL" id="JAACJO010000014">
    <property type="protein sequence ID" value="KAF5350547.1"/>
    <property type="molecule type" value="Genomic_DNA"/>
</dbReference>
<dbReference type="Proteomes" id="UP000559027">
    <property type="component" value="Unassembled WGS sequence"/>
</dbReference>
<feature type="region of interest" description="Disordered" evidence="4">
    <location>
        <begin position="118"/>
        <end position="160"/>
    </location>
</feature>
<reference evidence="6 7" key="1">
    <citation type="journal article" date="2020" name="ISME J.">
        <title>Uncovering the hidden diversity of litter-decomposition mechanisms in mushroom-forming fungi.</title>
        <authorList>
            <person name="Floudas D."/>
            <person name="Bentzer J."/>
            <person name="Ahren D."/>
            <person name="Johansson T."/>
            <person name="Persson P."/>
            <person name="Tunlid A."/>
        </authorList>
    </citation>
    <scope>NUCLEOTIDE SEQUENCE [LARGE SCALE GENOMIC DNA]</scope>
    <source>
        <strain evidence="6 7">CBS 146.42</strain>
    </source>
</reference>
<dbReference type="SUPFAM" id="SSF49764">
    <property type="entry name" value="HSP20-like chaperones"/>
    <property type="match status" value="1"/>
</dbReference>
<dbReference type="CDD" id="cd06464">
    <property type="entry name" value="ACD_sHsps-like"/>
    <property type="match status" value="1"/>
</dbReference>
<comment type="similarity">
    <text evidence="2 3">Belongs to the small heat shock protein (HSP20) family.</text>
</comment>
<organism evidence="6 7">
    <name type="scientific">Leucocoprinus leucothites</name>
    <dbReference type="NCBI Taxonomy" id="201217"/>
    <lineage>
        <taxon>Eukaryota</taxon>
        <taxon>Fungi</taxon>
        <taxon>Dikarya</taxon>
        <taxon>Basidiomycota</taxon>
        <taxon>Agaricomycotina</taxon>
        <taxon>Agaricomycetes</taxon>
        <taxon>Agaricomycetidae</taxon>
        <taxon>Agaricales</taxon>
        <taxon>Agaricineae</taxon>
        <taxon>Agaricaceae</taxon>
        <taxon>Leucocoprinus</taxon>
    </lineage>
</organism>
<keyword evidence="1" id="KW-0346">Stress response</keyword>
<evidence type="ECO:0000256" key="3">
    <source>
        <dbReference type="RuleBase" id="RU003616"/>
    </source>
</evidence>
<dbReference type="PANTHER" id="PTHR11527">
    <property type="entry name" value="HEAT-SHOCK PROTEIN 20 FAMILY MEMBER"/>
    <property type="match status" value="1"/>
</dbReference>
<dbReference type="OrthoDB" id="1431247at2759"/>
<evidence type="ECO:0000256" key="1">
    <source>
        <dbReference type="ARBA" id="ARBA00023016"/>
    </source>
</evidence>
<evidence type="ECO:0000256" key="4">
    <source>
        <dbReference type="SAM" id="MobiDB-lite"/>
    </source>
</evidence>
<comment type="caution">
    <text evidence="6">The sequence shown here is derived from an EMBL/GenBank/DDBJ whole genome shotgun (WGS) entry which is preliminary data.</text>
</comment>
<dbReference type="Gene3D" id="2.60.40.790">
    <property type="match status" value="1"/>
</dbReference>
<evidence type="ECO:0000259" key="5">
    <source>
        <dbReference type="PROSITE" id="PS01031"/>
    </source>
</evidence>
<keyword evidence="7" id="KW-1185">Reference proteome</keyword>
<feature type="compositionally biased region" description="Polar residues" evidence="4">
    <location>
        <begin position="213"/>
        <end position="224"/>
    </location>
</feature>
<dbReference type="InterPro" id="IPR008978">
    <property type="entry name" value="HSP20-like_chaperone"/>
</dbReference>
<sequence>MPSAAPSPIPSKSYKFSSQQASNRYRDAISQGVRIRVHQLIQAGILRPARPNKQCSGNWKPRMDLVDDPSSSNIMAIFELPGVKNENITLQIKDRRLVVVGSRVDPFTEALAAAKAHSEQTSATTNPSRNITNVTSQTTTGSARTGSGGPITASPSTPAMNKSIRELRYGSFFRTIPVPEGIKQSEVTAGIQDGMLTVTWPRVPAAARPSASETAPLSTSSITPMDTVDPTEATPMLQ</sequence>
<evidence type="ECO:0000313" key="7">
    <source>
        <dbReference type="Proteomes" id="UP000559027"/>
    </source>
</evidence>
<protein>
    <recommendedName>
        <fullName evidence="5">SHSP domain-containing protein</fullName>
    </recommendedName>
</protein>
<proteinExistence type="inferred from homology"/>
<feature type="domain" description="SHSP" evidence="5">
    <location>
        <begin position="54"/>
        <end position="220"/>
    </location>
</feature>
<feature type="compositionally biased region" description="Low complexity" evidence="4">
    <location>
        <begin position="135"/>
        <end position="145"/>
    </location>
</feature>
<dbReference type="InterPro" id="IPR031107">
    <property type="entry name" value="Small_HSP"/>
</dbReference>
<gene>
    <name evidence="6" type="ORF">D9756_008726</name>
</gene>
<evidence type="ECO:0000256" key="2">
    <source>
        <dbReference type="PROSITE-ProRule" id="PRU00285"/>
    </source>
</evidence>
<feature type="compositionally biased region" description="Polar residues" evidence="4">
    <location>
        <begin position="119"/>
        <end position="134"/>
    </location>
</feature>
<dbReference type="Pfam" id="PF00011">
    <property type="entry name" value="HSP20"/>
    <property type="match status" value="1"/>
</dbReference>